<dbReference type="Proteomes" id="UP000271241">
    <property type="component" value="Unassembled WGS sequence"/>
</dbReference>
<dbReference type="PRINTS" id="PR00171">
    <property type="entry name" value="SUGRTRNSPORT"/>
</dbReference>
<keyword evidence="6 9" id="KW-0472">Membrane</keyword>
<dbReference type="NCBIfam" id="TIGR00879">
    <property type="entry name" value="SP"/>
    <property type="match status" value="1"/>
</dbReference>
<dbReference type="FunFam" id="1.20.1250.20:FF:000026">
    <property type="entry name" value="MFS quinate transporter QutD"/>
    <property type="match status" value="1"/>
</dbReference>
<dbReference type="AlphaFoldDB" id="A0A4P9XRB8"/>
<dbReference type="PANTHER" id="PTHR48022:SF2">
    <property type="entry name" value="PLASTIDIC GLUCOSE TRANSPORTER 4"/>
    <property type="match status" value="1"/>
</dbReference>
<dbReference type="EMBL" id="KZ992599">
    <property type="protein sequence ID" value="RKP08472.1"/>
    <property type="molecule type" value="Genomic_DNA"/>
</dbReference>
<gene>
    <name evidence="11" type="ORF">THASP1DRAFT_29718</name>
</gene>
<evidence type="ECO:0000256" key="1">
    <source>
        <dbReference type="ARBA" id="ARBA00004141"/>
    </source>
</evidence>
<dbReference type="InterPro" id="IPR003663">
    <property type="entry name" value="Sugar/inositol_transpt"/>
</dbReference>
<evidence type="ECO:0000256" key="9">
    <source>
        <dbReference type="SAM" id="Phobius"/>
    </source>
</evidence>
<evidence type="ECO:0000313" key="11">
    <source>
        <dbReference type="EMBL" id="RKP08472.1"/>
    </source>
</evidence>
<evidence type="ECO:0000256" key="8">
    <source>
        <dbReference type="SAM" id="Coils"/>
    </source>
</evidence>
<evidence type="ECO:0000256" key="4">
    <source>
        <dbReference type="ARBA" id="ARBA00022692"/>
    </source>
</evidence>
<organism evidence="11 12">
    <name type="scientific">Thamnocephalis sphaerospora</name>
    <dbReference type="NCBI Taxonomy" id="78915"/>
    <lineage>
        <taxon>Eukaryota</taxon>
        <taxon>Fungi</taxon>
        <taxon>Fungi incertae sedis</taxon>
        <taxon>Zoopagomycota</taxon>
        <taxon>Zoopagomycotina</taxon>
        <taxon>Zoopagomycetes</taxon>
        <taxon>Zoopagales</taxon>
        <taxon>Sigmoideomycetaceae</taxon>
        <taxon>Thamnocephalis</taxon>
    </lineage>
</organism>
<feature type="transmembrane region" description="Helical" evidence="9">
    <location>
        <begin position="138"/>
        <end position="155"/>
    </location>
</feature>
<feature type="transmembrane region" description="Helical" evidence="9">
    <location>
        <begin position="254"/>
        <end position="275"/>
    </location>
</feature>
<proteinExistence type="inferred from homology"/>
<dbReference type="OrthoDB" id="4142200at2759"/>
<sequence>MGKGFMLLTTGVTAIGGFLFGYDVGVIGGCITMTQFLNVFPAIAEDEVLKGFVVASLTIGCLIGALATSYFADRFGRKLSCMGGAAIFTVGALLQTIASSLAVLILGRFIAGLAVGMLSAIVPLYLSEIAPKEKRGALVSAQQLTITIGIVISFFTNFGSDQLEGDLAFRLPFGIQMVFSTFMIIGMVFLPRSPRWLVAQGRVKEAMEVLVRVRDSVSDAQQELDEIQDSIRLEREIGNGSWRELKDNGMWRRVLIGIGLQMFQQLTGINVVMYYSNDVLKSAGFTGRQLTLLSTAVTGIVNVVATLPGMYLIDRAGRRVLLLTGDLVMAASFAVLAALIGVYQPEFSVKAVPWVCLIMMCIFTAGFAYSWGPICWVYPSEIFPLRIRAKAVSLATASNWLFNALIGLLAPLLMKLLGWGFYLVLVGFLAIMGTWVFFKVPETKGKSLEDMDAIFGDKPPASKTVETKDI</sequence>
<keyword evidence="12" id="KW-1185">Reference proteome</keyword>
<feature type="transmembrane region" description="Helical" evidence="9">
    <location>
        <begin position="167"/>
        <end position="190"/>
    </location>
</feature>
<dbReference type="PROSITE" id="PS00216">
    <property type="entry name" value="SUGAR_TRANSPORT_1"/>
    <property type="match status" value="2"/>
</dbReference>
<dbReference type="InterPro" id="IPR020846">
    <property type="entry name" value="MFS_dom"/>
</dbReference>
<dbReference type="SUPFAM" id="SSF103473">
    <property type="entry name" value="MFS general substrate transporter"/>
    <property type="match status" value="1"/>
</dbReference>
<feature type="transmembrane region" description="Helical" evidence="9">
    <location>
        <begin position="79"/>
        <end position="98"/>
    </location>
</feature>
<feature type="transmembrane region" description="Helical" evidence="9">
    <location>
        <begin position="290"/>
        <end position="313"/>
    </location>
</feature>
<evidence type="ECO:0000313" key="12">
    <source>
        <dbReference type="Proteomes" id="UP000271241"/>
    </source>
</evidence>
<feature type="coiled-coil region" evidence="8">
    <location>
        <begin position="203"/>
        <end position="237"/>
    </location>
</feature>
<feature type="transmembrane region" description="Helical" evidence="9">
    <location>
        <begin position="391"/>
        <end position="413"/>
    </location>
</feature>
<comment type="similarity">
    <text evidence="2 7">Belongs to the major facilitator superfamily. Sugar transporter (TC 2.A.1.1) family.</text>
</comment>
<feature type="domain" description="Major facilitator superfamily (MFS) profile" evidence="10">
    <location>
        <begin position="9"/>
        <end position="444"/>
    </location>
</feature>
<dbReference type="Pfam" id="PF00083">
    <property type="entry name" value="Sugar_tr"/>
    <property type="match status" value="1"/>
</dbReference>
<dbReference type="GO" id="GO:0016020">
    <property type="term" value="C:membrane"/>
    <property type="evidence" value="ECO:0007669"/>
    <property type="project" value="UniProtKB-SubCell"/>
</dbReference>
<comment type="subcellular location">
    <subcellularLocation>
        <location evidence="1">Membrane</location>
        <topology evidence="1">Multi-pass membrane protein</topology>
    </subcellularLocation>
</comment>
<keyword evidence="11" id="KW-0762">Sugar transport</keyword>
<feature type="transmembrane region" description="Helical" evidence="9">
    <location>
        <begin position="320"/>
        <end position="340"/>
    </location>
</feature>
<keyword evidence="3 7" id="KW-0813">Transport</keyword>
<evidence type="ECO:0000256" key="3">
    <source>
        <dbReference type="ARBA" id="ARBA00022448"/>
    </source>
</evidence>
<dbReference type="GO" id="GO:0005351">
    <property type="term" value="F:carbohydrate:proton symporter activity"/>
    <property type="evidence" value="ECO:0007669"/>
    <property type="project" value="TreeGrafter"/>
</dbReference>
<dbReference type="InterPro" id="IPR005829">
    <property type="entry name" value="Sugar_transporter_CS"/>
</dbReference>
<accession>A0A4P9XRB8</accession>
<dbReference type="InterPro" id="IPR005828">
    <property type="entry name" value="MFS_sugar_transport-like"/>
</dbReference>
<keyword evidence="8" id="KW-0175">Coiled coil</keyword>
<dbReference type="Gene3D" id="1.20.1250.20">
    <property type="entry name" value="MFS general substrate transporter like domains"/>
    <property type="match status" value="1"/>
</dbReference>
<dbReference type="PROSITE" id="PS00217">
    <property type="entry name" value="SUGAR_TRANSPORT_2"/>
    <property type="match status" value="1"/>
</dbReference>
<dbReference type="InterPro" id="IPR036259">
    <property type="entry name" value="MFS_trans_sf"/>
</dbReference>
<evidence type="ECO:0000256" key="7">
    <source>
        <dbReference type="RuleBase" id="RU003346"/>
    </source>
</evidence>
<feature type="transmembrane region" description="Helical" evidence="9">
    <location>
        <begin position="104"/>
        <end position="126"/>
    </location>
</feature>
<feature type="transmembrane region" description="Helical" evidence="9">
    <location>
        <begin position="352"/>
        <end position="379"/>
    </location>
</feature>
<reference evidence="12" key="1">
    <citation type="journal article" date="2018" name="Nat. Microbiol.">
        <title>Leveraging single-cell genomics to expand the fungal tree of life.</title>
        <authorList>
            <person name="Ahrendt S.R."/>
            <person name="Quandt C.A."/>
            <person name="Ciobanu D."/>
            <person name="Clum A."/>
            <person name="Salamov A."/>
            <person name="Andreopoulos B."/>
            <person name="Cheng J.F."/>
            <person name="Woyke T."/>
            <person name="Pelin A."/>
            <person name="Henrissat B."/>
            <person name="Reynolds N.K."/>
            <person name="Benny G.L."/>
            <person name="Smith M.E."/>
            <person name="James T.Y."/>
            <person name="Grigoriev I.V."/>
        </authorList>
    </citation>
    <scope>NUCLEOTIDE SEQUENCE [LARGE SCALE GENOMIC DNA]</scope>
    <source>
        <strain evidence="12">RSA 1356</strain>
    </source>
</reference>
<feature type="transmembrane region" description="Helical" evidence="9">
    <location>
        <begin position="419"/>
        <end position="438"/>
    </location>
</feature>
<evidence type="ECO:0000256" key="2">
    <source>
        <dbReference type="ARBA" id="ARBA00010992"/>
    </source>
</evidence>
<protein>
    <submittedName>
        <fullName evidence="11">Sugar transporter</fullName>
    </submittedName>
</protein>
<dbReference type="STRING" id="78915.A0A4P9XRB8"/>
<name>A0A4P9XRB8_9FUNG</name>
<dbReference type="PROSITE" id="PS50850">
    <property type="entry name" value="MFS"/>
    <property type="match status" value="1"/>
</dbReference>
<evidence type="ECO:0000259" key="10">
    <source>
        <dbReference type="PROSITE" id="PS50850"/>
    </source>
</evidence>
<dbReference type="PANTHER" id="PTHR48022">
    <property type="entry name" value="PLASTIDIC GLUCOSE TRANSPORTER 4"/>
    <property type="match status" value="1"/>
</dbReference>
<evidence type="ECO:0000256" key="6">
    <source>
        <dbReference type="ARBA" id="ARBA00023136"/>
    </source>
</evidence>
<evidence type="ECO:0000256" key="5">
    <source>
        <dbReference type="ARBA" id="ARBA00022989"/>
    </source>
</evidence>
<dbReference type="InterPro" id="IPR050360">
    <property type="entry name" value="MFS_Sugar_Transporters"/>
</dbReference>
<keyword evidence="5 9" id="KW-1133">Transmembrane helix</keyword>
<keyword evidence="4 9" id="KW-0812">Transmembrane</keyword>
<feature type="transmembrane region" description="Helical" evidence="9">
    <location>
        <begin position="52"/>
        <end position="72"/>
    </location>
</feature>